<evidence type="ECO:0000256" key="8">
    <source>
        <dbReference type="ARBA" id="ARBA00022692"/>
    </source>
</evidence>
<name>A0A8H2VGW3_9SACH</name>
<dbReference type="GO" id="GO:0031501">
    <property type="term" value="C:mannosyltransferase complex"/>
    <property type="evidence" value="ECO:0007669"/>
    <property type="project" value="TreeGrafter"/>
</dbReference>
<keyword evidence="7 12" id="KW-0808">Transferase</keyword>
<evidence type="ECO:0000313" key="13">
    <source>
        <dbReference type="EMBL" id="CAB4255256.1"/>
    </source>
</evidence>
<dbReference type="RefSeq" id="XP_041407100.1">
    <property type="nucleotide sequence ID" value="XM_041551166.1"/>
</dbReference>
<dbReference type="EC" id="2.4.1.-" evidence="12"/>
<comment type="similarity">
    <text evidence="3 12">Belongs to the PIGV family.</text>
</comment>
<dbReference type="Pfam" id="PF04188">
    <property type="entry name" value="Mannosyl_trans2"/>
    <property type="match status" value="1"/>
</dbReference>
<keyword evidence="14" id="KW-1185">Reference proteome</keyword>
<feature type="transmembrane region" description="Helical" evidence="12">
    <location>
        <begin position="43"/>
        <end position="63"/>
    </location>
</feature>
<dbReference type="UniPathway" id="UPA00196"/>
<evidence type="ECO:0000256" key="12">
    <source>
        <dbReference type="RuleBase" id="RU363112"/>
    </source>
</evidence>
<dbReference type="OrthoDB" id="10252502at2759"/>
<feature type="transmembrane region" description="Helical" evidence="12">
    <location>
        <begin position="161"/>
        <end position="178"/>
    </location>
</feature>
<dbReference type="GO" id="GO:0000009">
    <property type="term" value="F:alpha-1,6-mannosyltransferase activity"/>
    <property type="evidence" value="ECO:0007669"/>
    <property type="project" value="InterPro"/>
</dbReference>
<protein>
    <recommendedName>
        <fullName evidence="4 12">GPI mannosyltransferase 2</fullName>
        <ecNumber evidence="12">2.4.1.-</ecNumber>
    </recommendedName>
</protein>
<dbReference type="GO" id="GO:0006506">
    <property type="term" value="P:GPI anchor biosynthetic process"/>
    <property type="evidence" value="ECO:0007669"/>
    <property type="project" value="UniProtKB-UniPathway"/>
</dbReference>
<sequence length="484" mass="56502">MLKRLHSRTTAQPEVLIDDDGKIDKQQTQFQEKPSTVNEFTHIGILFLVVRVIQYSLILLTPLSSFDNSTKLLLNTYASEEEQNKFINKHLINKLLSWDSVYFVKGMMSSSSLPQYEHEFAFSITWTNILKHVYQKLHLAHEYEPVSFYGILKMGIILENILHFLSIIILYHLTYLVFSPKGSITHNRYAAQMAKKTAILHVVASAGGFLLGIYSEPLSCLLSFMGMLAREHCTKDVTYKYSFMNPIKSFILYTIVSTICFSVATWNRSNCILLGIFYLYDLLQLMKIKSYKRAIQFPLLSGLLMLSSIMIQQYYIPYKKFCPERGEWCLTSIFPNTYLSFITKESLYSYIQSHYWNVGFMSYWTPNNIPNFLFALPNLIIIPYASFYYSWIYPLHNLRPLILISVAFWILMLFVANTQIINRVTTFIPLHLWYISDRLVKNTGDHKMESVTKNDDLLVKYYIYWSVIWLLVQTILFASFLPPA</sequence>
<feature type="transmembrane region" description="Helical" evidence="12">
    <location>
        <begin position="462"/>
        <end position="481"/>
    </location>
</feature>
<feature type="transmembrane region" description="Helical" evidence="12">
    <location>
        <begin position="295"/>
        <end position="316"/>
    </location>
</feature>
<evidence type="ECO:0000256" key="5">
    <source>
        <dbReference type="ARBA" id="ARBA00022502"/>
    </source>
</evidence>
<proteinExistence type="inferred from homology"/>
<evidence type="ECO:0000256" key="11">
    <source>
        <dbReference type="ARBA" id="ARBA00023136"/>
    </source>
</evidence>
<keyword evidence="8 12" id="KW-0812">Transmembrane</keyword>
<dbReference type="Proteomes" id="UP000644660">
    <property type="component" value="Unassembled WGS sequence"/>
</dbReference>
<gene>
    <name evidence="13" type="ORF">KABA2_06S01320</name>
</gene>
<evidence type="ECO:0000256" key="2">
    <source>
        <dbReference type="ARBA" id="ARBA00004687"/>
    </source>
</evidence>
<comment type="function">
    <text evidence="12">Mannosyltransferase involved in glycosylphosphatidylinositol-anchor biosynthesis.</text>
</comment>
<feature type="transmembrane region" description="Helical" evidence="12">
    <location>
        <begin position="401"/>
        <end position="421"/>
    </location>
</feature>
<evidence type="ECO:0000313" key="14">
    <source>
        <dbReference type="Proteomes" id="UP000644660"/>
    </source>
</evidence>
<feature type="transmembrane region" description="Helical" evidence="12">
    <location>
        <begin position="369"/>
        <end position="389"/>
    </location>
</feature>
<comment type="subcellular location">
    <subcellularLocation>
        <location evidence="1 12">Endoplasmic reticulum membrane</location>
        <topology evidence="1 12">Multi-pass membrane protein</topology>
    </subcellularLocation>
</comment>
<keyword evidence="10 12" id="KW-1133">Transmembrane helix</keyword>
<evidence type="ECO:0000256" key="1">
    <source>
        <dbReference type="ARBA" id="ARBA00004477"/>
    </source>
</evidence>
<dbReference type="GO" id="GO:0004376">
    <property type="term" value="F:GPI mannosyltransferase activity"/>
    <property type="evidence" value="ECO:0007669"/>
    <property type="project" value="InterPro"/>
</dbReference>
<organism evidence="13 14">
    <name type="scientific">Maudiozyma barnettii</name>
    <dbReference type="NCBI Taxonomy" id="61262"/>
    <lineage>
        <taxon>Eukaryota</taxon>
        <taxon>Fungi</taxon>
        <taxon>Dikarya</taxon>
        <taxon>Ascomycota</taxon>
        <taxon>Saccharomycotina</taxon>
        <taxon>Saccharomycetes</taxon>
        <taxon>Saccharomycetales</taxon>
        <taxon>Saccharomycetaceae</taxon>
        <taxon>Maudiozyma</taxon>
    </lineage>
</organism>
<feature type="transmembrane region" description="Helical" evidence="12">
    <location>
        <begin position="250"/>
        <end position="283"/>
    </location>
</feature>
<dbReference type="InterPro" id="IPR007315">
    <property type="entry name" value="PIG-V/Gpi18"/>
</dbReference>
<feature type="transmembrane region" description="Helical" evidence="12">
    <location>
        <begin position="198"/>
        <end position="215"/>
    </location>
</feature>
<evidence type="ECO:0000256" key="4">
    <source>
        <dbReference type="ARBA" id="ARBA00013795"/>
    </source>
</evidence>
<evidence type="ECO:0000256" key="6">
    <source>
        <dbReference type="ARBA" id="ARBA00022676"/>
    </source>
</evidence>
<dbReference type="GO" id="GO:0005789">
    <property type="term" value="C:endoplasmic reticulum membrane"/>
    <property type="evidence" value="ECO:0007669"/>
    <property type="project" value="UniProtKB-SubCell"/>
</dbReference>
<dbReference type="PANTHER" id="PTHR12468">
    <property type="entry name" value="GPI MANNOSYLTRANSFERASE 2"/>
    <property type="match status" value="1"/>
</dbReference>
<comment type="pathway">
    <text evidence="2 12">Glycolipid biosynthesis; glycosylphosphatidylinositol-anchor biosynthesis.</text>
</comment>
<comment type="caution">
    <text evidence="13">The sequence shown here is derived from an EMBL/GenBank/DDBJ whole genome shotgun (WGS) entry which is preliminary data.</text>
</comment>
<evidence type="ECO:0000256" key="7">
    <source>
        <dbReference type="ARBA" id="ARBA00022679"/>
    </source>
</evidence>
<dbReference type="PANTHER" id="PTHR12468:SF2">
    <property type="entry name" value="GPI MANNOSYLTRANSFERASE 2"/>
    <property type="match status" value="1"/>
</dbReference>
<keyword evidence="11 12" id="KW-0472">Membrane</keyword>
<evidence type="ECO:0000256" key="9">
    <source>
        <dbReference type="ARBA" id="ARBA00022824"/>
    </source>
</evidence>
<dbReference type="AlphaFoldDB" id="A0A8H2VGW3"/>
<accession>A0A8H2VGW3</accession>
<evidence type="ECO:0000256" key="3">
    <source>
        <dbReference type="ARBA" id="ARBA00008698"/>
    </source>
</evidence>
<evidence type="ECO:0000256" key="10">
    <source>
        <dbReference type="ARBA" id="ARBA00022989"/>
    </source>
</evidence>
<keyword evidence="6 12" id="KW-0328">Glycosyltransferase</keyword>
<keyword evidence="9 12" id="KW-0256">Endoplasmic reticulum</keyword>
<dbReference type="GeneID" id="64858296"/>
<dbReference type="EMBL" id="CAEFZW010000006">
    <property type="protein sequence ID" value="CAB4255256.1"/>
    <property type="molecule type" value="Genomic_DNA"/>
</dbReference>
<reference evidence="13 14" key="1">
    <citation type="submission" date="2020-05" db="EMBL/GenBank/DDBJ databases">
        <authorList>
            <person name="Casaregola S."/>
            <person name="Devillers H."/>
            <person name="Grondin C."/>
        </authorList>
    </citation>
    <scope>NUCLEOTIDE SEQUENCE [LARGE SCALE GENOMIC DNA]</scope>
    <source>
        <strain evidence="13 14">CLIB 1767</strain>
    </source>
</reference>
<keyword evidence="5 12" id="KW-0337">GPI-anchor biosynthesis</keyword>